<reference evidence="5" key="1">
    <citation type="submission" date="2023-06" db="EMBL/GenBank/DDBJ databases">
        <title>Genomic analysis of the entomopathogenic nematode Steinernema hermaphroditum.</title>
        <authorList>
            <person name="Schwarz E.M."/>
            <person name="Heppert J.K."/>
            <person name="Baniya A."/>
            <person name="Schwartz H.T."/>
            <person name="Tan C.-H."/>
            <person name="Antoshechkin I."/>
            <person name="Sternberg P.W."/>
            <person name="Goodrich-Blair H."/>
            <person name="Dillman A.R."/>
        </authorList>
    </citation>
    <scope>NUCLEOTIDE SEQUENCE</scope>
    <source>
        <strain evidence="5">PS9179</strain>
        <tissue evidence="5">Whole animal</tissue>
    </source>
</reference>
<dbReference type="PROSITE" id="PS50137">
    <property type="entry name" value="DS_RBD"/>
    <property type="match status" value="1"/>
</dbReference>
<dbReference type="GO" id="GO:0003725">
    <property type="term" value="F:double-stranded RNA binding"/>
    <property type="evidence" value="ECO:0007669"/>
    <property type="project" value="TreeGrafter"/>
</dbReference>
<evidence type="ECO:0000256" key="2">
    <source>
        <dbReference type="SAM" id="Coils"/>
    </source>
</evidence>
<dbReference type="PANTHER" id="PTHR13482">
    <property type="entry name" value="MICRORNA PROCESSOR COMPLEX SUBUNIT DGCR8"/>
    <property type="match status" value="1"/>
</dbReference>
<protein>
    <recommendedName>
        <fullName evidence="4">DRBM domain-containing protein</fullName>
    </recommendedName>
</protein>
<dbReference type="GO" id="GO:0070877">
    <property type="term" value="C:microprocessor complex"/>
    <property type="evidence" value="ECO:0007669"/>
    <property type="project" value="InterPro"/>
</dbReference>
<name>A0AA39ILB9_9BILA</name>
<evidence type="ECO:0000256" key="1">
    <source>
        <dbReference type="PROSITE-ProRule" id="PRU00266"/>
    </source>
</evidence>
<dbReference type="GO" id="GO:0070878">
    <property type="term" value="F:primary miRNA binding"/>
    <property type="evidence" value="ECO:0007669"/>
    <property type="project" value="TreeGrafter"/>
</dbReference>
<dbReference type="GO" id="GO:0031053">
    <property type="term" value="P:primary miRNA processing"/>
    <property type="evidence" value="ECO:0007669"/>
    <property type="project" value="InterPro"/>
</dbReference>
<accession>A0AA39ILB9</accession>
<gene>
    <name evidence="5" type="ORF">QR680_009378</name>
</gene>
<dbReference type="EMBL" id="JAUCMV010000001">
    <property type="protein sequence ID" value="KAK0425775.1"/>
    <property type="molecule type" value="Genomic_DNA"/>
</dbReference>
<keyword evidence="6" id="KW-1185">Reference proteome</keyword>
<evidence type="ECO:0000313" key="6">
    <source>
        <dbReference type="Proteomes" id="UP001175271"/>
    </source>
</evidence>
<evidence type="ECO:0000259" key="4">
    <source>
        <dbReference type="PROSITE" id="PS50137"/>
    </source>
</evidence>
<feature type="region of interest" description="Disordered" evidence="3">
    <location>
        <begin position="637"/>
        <end position="656"/>
    </location>
</feature>
<keyword evidence="1" id="KW-0694">RNA-binding</keyword>
<comment type="caution">
    <text evidence="5">The sequence shown here is derived from an EMBL/GenBank/DDBJ whole genome shotgun (WGS) entry which is preliminary data.</text>
</comment>
<sequence>MNQEEEGLAALMEQRERIMRELQIANCEVAPSQACESEPLPPSKRPRLSQCPFGGVPLGIVEPTKPSTAKEFGDTQTNAPPREVPSTTHVASCSRMSLAFSDDEFPSSSSSDGSEDFVDDLLEKTLTSSIDESKTDDVEVRTKRVLEHRGYDHFDVLPQGWVEVSHESGLTVYLERASRVCTFSRPYFLGTGSVRHHKVPETAISCYYQRKLRERIERREKEIDEIIKQHKDSESSAELIAKIQAPQIQTAEDFERSQLSPDELYEYAMNVFKFKTISIHRDKTWASHRNRIKAKKRLDAELHAAASITDASRPALPSDIQLITSPALDQSGRPQKKSFMMNPQGKTSVSVLHEYVQKVVKSKIRYQYEETRSSSNPFVAMAFLKLGQVGGKMASGASIKEKIMLLHEQQRREGNQHSSESDDEVFLGQGAGISKKLAKLRAAIQAVSMLIPGIEFDADGTVVSSKRETNGNDASSVDDVVAIFNEYPIEHERIPDLCARAGQPAPYLVLQECLKRYAASGNTDIQTSRNRIKHHKHEFVMKVGRHEVSVICTNKQEGKQAASQKMLKLLHPEFKTWGEIIRNYGYEAQRLLKDARKKANEVTKLQGGSTGETRSTYNPNGAILQRLREAMRAAAGSIDPTVPTRPHLTASGTPVTDQSVVASVDYSARHPEPNSPYIDL</sequence>
<evidence type="ECO:0000313" key="5">
    <source>
        <dbReference type="EMBL" id="KAK0425775.1"/>
    </source>
</evidence>
<dbReference type="GO" id="GO:0020037">
    <property type="term" value="F:heme binding"/>
    <property type="evidence" value="ECO:0007669"/>
    <property type="project" value="InterPro"/>
</dbReference>
<dbReference type="Gene3D" id="2.20.70.10">
    <property type="match status" value="1"/>
</dbReference>
<proteinExistence type="predicted"/>
<feature type="region of interest" description="Disordered" evidence="3">
    <location>
        <begin position="64"/>
        <end position="87"/>
    </location>
</feature>
<dbReference type="Gene3D" id="3.30.160.20">
    <property type="match status" value="1"/>
</dbReference>
<dbReference type="FunFam" id="3.30.160.20:FF:000021">
    <property type="entry name" value="Microprocessor complex subunit DGCR8"/>
    <property type="match status" value="1"/>
</dbReference>
<dbReference type="InterPro" id="IPR040375">
    <property type="entry name" value="DGCR8"/>
</dbReference>
<dbReference type="AlphaFoldDB" id="A0AA39ILB9"/>
<feature type="domain" description="DRBM" evidence="4">
    <location>
        <begin position="347"/>
        <end position="452"/>
    </location>
</feature>
<evidence type="ECO:0000256" key="3">
    <source>
        <dbReference type="SAM" id="MobiDB-lite"/>
    </source>
</evidence>
<dbReference type="InterPro" id="IPR014720">
    <property type="entry name" value="dsRBD_dom"/>
</dbReference>
<dbReference type="GO" id="GO:0042802">
    <property type="term" value="F:identical protein binding"/>
    <property type="evidence" value="ECO:0007669"/>
    <property type="project" value="InterPro"/>
</dbReference>
<dbReference type="SUPFAM" id="SSF54768">
    <property type="entry name" value="dsRNA-binding domain-like"/>
    <property type="match status" value="1"/>
</dbReference>
<organism evidence="5 6">
    <name type="scientific">Steinernema hermaphroditum</name>
    <dbReference type="NCBI Taxonomy" id="289476"/>
    <lineage>
        <taxon>Eukaryota</taxon>
        <taxon>Metazoa</taxon>
        <taxon>Ecdysozoa</taxon>
        <taxon>Nematoda</taxon>
        <taxon>Chromadorea</taxon>
        <taxon>Rhabditida</taxon>
        <taxon>Tylenchina</taxon>
        <taxon>Panagrolaimomorpha</taxon>
        <taxon>Strongyloidoidea</taxon>
        <taxon>Steinernematidae</taxon>
        <taxon>Steinernema</taxon>
    </lineage>
</organism>
<feature type="compositionally biased region" description="Polar residues" evidence="3">
    <location>
        <begin position="74"/>
        <end position="87"/>
    </location>
</feature>
<dbReference type="CDD" id="cd19868">
    <property type="entry name" value="DSRM_DGCR8_rpt2"/>
    <property type="match status" value="1"/>
</dbReference>
<dbReference type="Proteomes" id="UP001175271">
    <property type="component" value="Unassembled WGS sequence"/>
</dbReference>
<dbReference type="Gene3D" id="3.30.160.590">
    <property type="match status" value="1"/>
</dbReference>
<feature type="coiled-coil region" evidence="2">
    <location>
        <begin position="1"/>
        <end position="28"/>
    </location>
</feature>
<dbReference type="PANTHER" id="PTHR13482:SF3">
    <property type="entry name" value="MICROPROCESSOR COMPLEX SUBUNIT DGCR8"/>
    <property type="match status" value="1"/>
</dbReference>
<keyword evidence="2" id="KW-0175">Coiled coil</keyword>